<dbReference type="CDD" id="cd02137">
    <property type="entry name" value="MhqN-like"/>
    <property type="match status" value="1"/>
</dbReference>
<evidence type="ECO:0000259" key="3">
    <source>
        <dbReference type="Pfam" id="PF00881"/>
    </source>
</evidence>
<dbReference type="EMBL" id="JGZD01000004">
    <property type="protein sequence ID" value="KFI74038.1"/>
    <property type="molecule type" value="Genomic_DNA"/>
</dbReference>
<sequence>MTAIRAHGSYDAHDITLSEAITGRRSVRNFDPDTHITRDELVGMLDEASRAPSSVNMQPWRFLVVESDEARKKLLPLMRLNKRQTRDASDLIVVFGDLECYRKAERIYGQAAQRGIIPTLMAKAQLAAIVPAYRKFTRDKMTRVVHIDSSLMAMQLMLVAREHGYDTNPIGGFDEDRIAETFGIDPNRYVPVIIIAIGKARKPGHESYRLPANELIWWNDVNALESGTEEQQEKGRLS</sequence>
<dbReference type="eggNOG" id="COG0778">
    <property type="taxonomic scope" value="Bacteria"/>
</dbReference>
<organism evidence="4 5">
    <name type="scientific">Bifidobacterium minimum</name>
    <dbReference type="NCBI Taxonomy" id="1693"/>
    <lineage>
        <taxon>Bacteria</taxon>
        <taxon>Bacillati</taxon>
        <taxon>Actinomycetota</taxon>
        <taxon>Actinomycetes</taxon>
        <taxon>Bifidobacteriales</taxon>
        <taxon>Bifidobacteriaceae</taxon>
        <taxon>Bifidobacterium</taxon>
    </lineage>
</organism>
<dbReference type="PANTHER" id="PTHR43673">
    <property type="entry name" value="NAD(P)H NITROREDUCTASE YDGI-RELATED"/>
    <property type="match status" value="1"/>
</dbReference>
<dbReference type="STRING" id="1693.BMIN_1303"/>
<dbReference type="InterPro" id="IPR029479">
    <property type="entry name" value="Nitroreductase"/>
</dbReference>
<comment type="caution">
    <text evidence="4">The sequence shown here is derived from an EMBL/GenBank/DDBJ whole genome shotgun (WGS) entry which is preliminary data.</text>
</comment>
<protein>
    <submittedName>
        <fullName evidence="4">Nitroreductase</fullName>
    </submittedName>
</protein>
<name>A0A087BSN8_9BIFI</name>
<keyword evidence="2" id="KW-0560">Oxidoreductase</keyword>
<dbReference type="InterPro" id="IPR000415">
    <property type="entry name" value="Nitroreductase-like"/>
</dbReference>
<comment type="similarity">
    <text evidence="1">Belongs to the nitroreductase family.</text>
</comment>
<dbReference type="RefSeq" id="WP_022861480.1">
    <property type="nucleotide sequence ID" value="NZ_JGZD01000004.1"/>
</dbReference>
<reference evidence="4 5" key="1">
    <citation type="submission" date="2014-03" db="EMBL/GenBank/DDBJ databases">
        <title>Genomics of Bifidobacteria.</title>
        <authorList>
            <person name="Ventura M."/>
            <person name="Milani C."/>
            <person name="Lugli G.A."/>
        </authorList>
    </citation>
    <scope>NUCLEOTIDE SEQUENCE [LARGE SCALE GENOMIC DNA]</scope>
    <source>
        <strain evidence="4 5">LMG 11592</strain>
    </source>
</reference>
<dbReference type="GO" id="GO:0016491">
    <property type="term" value="F:oxidoreductase activity"/>
    <property type="evidence" value="ECO:0007669"/>
    <property type="project" value="UniProtKB-KW"/>
</dbReference>
<evidence type="ECO:0000313" key="4">
    <source>
        <dbReference type="EMBL" id="KFI74038.1"/>
    </source>
</evidence>
<evidence type="ECO:0000256" key="2">
    <source>
        <dbReference type="ARBA" id="ARBA00023002"/>
    </source>
</evidence>
<feature type="domain" description="Nitroreductase" evidence="3">
    <location>
        <begin position="21"/>
        <end position="199"/>
    </location>
</feature>
<keyword evidence="5" id="KW-1185">Reference proteome</keyword>
<dbReference type="Pfam" id="PF00881">
    <property type="entry name" value="Nitroreductase"/>
    <property type="match status" value="1"/>
</dbReference>
<dbReference type="Proteomes" id="UP000029014">
    <property type="component" value="Unassembled WGS sequence"/>
</dbReference>
<evidence type="ECO:0000256" key="1">
    <source>
        <dbReference type="ARBA" id="ARBA00007118"/>
    </source>
</evidence>
<dbReference type="Gene3D" id="3.40.109.10">
    <property type="entry name" value="NADH Oxidase"/>
    <property type="match status" value="1"/>
</dbReference>
<dbReference type="SUPFAM" id="SSF55469">
    <property type="entry name" value="FMN-dependent nitroreductase-like"/>
    <property type="match status" value="1"/>
</dbReference>
<evidence type="ECO:0000313" key="5">
    <source>
        <dbReference type="Proteomes" id="UP000029014"/>
    </source>
</evidence>
<accession>A0A087BSN8</accession>
<dbReference type="PANTHER" id="PTHR43673:SF10">
    <property type="entry name" value="NADH DEHYDROGENASE_NAD(P)H NITROREDUCTASE XCC3605-RELATED"/>
    <property type="match status" value="1"/>
</dbReference>
<dbReference type="AlphaFoldDB" id="A0A087BSN8"/>
<gene>
    <name evidence="4" type="ORF">BMIN_1303</name>
</gene>
<proteinExistence type="inferred from homology"/>